<dbReference type="SUPFAM" id="SSF47095">
    <property type="entry name" value="HMG-box"/>
    <property type="match status" value="2"/>
</dbReference>
<feature type="region of interest" description="Disordered" evidence="2">
    <location>
        <begin position="51"/>
        <end position="117"/>
    </location>
</feature>
<organism evidence="4 5">
    <name type="scientific">Trichoderma ghanense</name>
    <dbReference type="NCBI Taxonomy" id="65468"/>
    <lineage>
        <taxon>Eukaryota</taxon>
        <taxon>Fungi</taxon>
        <taxon>Dikarya</taxon>
        <taxon>Ascomycota</taxon>
        <taxon>Pezizomycotina</taxon>
        <taxon>Sordariomycetes</taxon>
        <taxon>Hypocreomycetidae</taxon>
        <taxon>Hypocreales</taxon>
        <taxon>Hypocreaceae</taxon>
        <taxon>Trichoderma</taxon>
    </lineage>
</organism>
<dbReference type="PROSITE" id="PS50118">
    <property type="entry name" value="HMG_BOX_2"/>
    <property type="match status" value="1"/>
</dbReference>
<evidence type="ECO:0000256" key="2">
    <source>
        <dbReference type="SAM" id="MobiDB-lite"/>
    </source>
</evidence>
<feature type="region of interest" description="Disordered" evidence="2">
    <location>
        <begin position="272"/>
        <end position="299"/>
    </location>
</feature>
<dbReference type="RefSeq" id="XP_073560589.1">
    <property type="nucleotide sequence ID" value="XM_073700928.1"/>
</dbReference>
<keyword evidence="5" id="KW-1185">Reference proteome</keyword>
<sequence>MLSSAGLAAARRVLTSSGAAASWPQFSGLAARALVLRLAAPSVRTINFSASMRSPAAKASASKSTKSTTTKPKSSATKKSTTKKTAKPKAKKPAKKPVKKKAAAKKPKAAKKKVLTDEQKERLEIRKLRQMALLKGPTFLPESAWSVYMVDNMRGGTGGDALGDKVRALSTSFKNLPEAEKERLTAIGNSNKIANQEAKKKWIESFPPEAIYTANLARRRLARKTDKSKLYLLHDERLPHRGGSGFNLYVKEHFNQSGADSATDAMRTMSERWKSLSSDEKAPYVKEATEQNKASGEKVKDLRKKGELYWKEKLASPSPA</sequence>
<dbReference type="InterPro" id="IPR036910">
    <property type="entry name" value="HMG_box_dom_sf"/>
</dbReference>
<dbReference type="Pfam" id="PF09011">
    <property type="entry name" value="HMG_box_2"/>
    <property type="match status" value="1"/>
</dbReference>
<evidence type="ECO:0000313" key="4">
    <source>
        <dbReference type="EMBL" id="TFB04388.1"/>
    </source>
</evidence>
<reference evidence="4 5" key="1">
    <citation type="submission" date="2018-01" db="EMBL/GenBank/DDBJ databases">
        <title>Genome characterization of the sugarcane-associated fungus Trichoderma ghanense CCMA-1212 and their application in lignocelulose bioconversion.</title>
        <authorList>
            <person name="Steindorff A.S."/>
            <person name="Mendes T.D."/>
            <person name="Vilela E.S.D."/>
            <person name="Rodrigues D.S."/>
            <person name="Formighieri E.F."/>
            <person name="Melo I.S."/>
            <person name="Favaro L.C.L."/>
        </authorList>
    </citation>
    <scope>NUCLEOTIDE SEQUENCE [LARGE SCALE GENOMIC DNA]</scope>
    <source>
        <strain evidence="4 5">CCMA-1212</strain>
    </source>
</reference>
<dbReference type="Gene3D" id="1.10.30.10">
    <property type="entry name" value="High mobility group box domain"/>
    <property type="match status" value="1"/>
</dbReference>
<evidence type="ECO:0000313" key="5">
    <source>
        <dbReference type="Proteomes" id="UP001642720"/>
    </source>
</evidence>
<name>A0ABY2H846_9HYPO</name>
<dbReference type="EMBL" id="PPTA01000004">
    <property type="protein sequence ID" value="TFB04388.1"/>
    <property type="molecule type" value="Genomic_DNA"/>
</dbReference>
<proteinExistence type="predicted"/>
<comment type="caution">
    <text evidence="4">The sequence shown here is derived from an EMBL/GenBank/DDBJ whole genome shotgun (WGS) entry which is preliminary data.</text>
</comment>
<feature type="compositionally biased region" description="Low complexity" evidence="2">
    <location>
        <begin position="54"/>
        <end position="79"/>
    </location>
</feature>
<keyword evidence="1" id="KW-0539">Nucleus</keyword>
<evidence type="ECO:0000259" key="3">
    <source>
        <dbReference type="PROSITE" id="PS50118"/>
    </source>
</evidence>
<accession>A0ABY2H846</accession>
<dbReference type="GeneID" id="300575378"/>
<feature type="compositionally biased region" description="Basic residues" evidence="2">
    <location>
        <begin position="80"/>
        <end position="113"/>
    </location>
</feature>
<keyword evidence="1" id="KW-0238">DNA-binding</keyword>
<protein>
    <recommendedName>
        <fullName evidence="3">HMG box domain-containing protein</fullName>
    </recommendedName>
</protein>
<feature type="domain" description="HMG box" evidence="3">
    <location>
        <begin position="239"/>
        <end position="303"/>
    </location>
</feature>
<feature type="DNA-binding region" description="HMG box" evidence="1">
    <location>
        <begin position="239"/>
        <end position="303"/>
    </location>
</feature>
<gene>
    <name evidence="4" type="ORF">CCMA1212_003587</name>
</gene>
<dbReference type="InterPro" id="IPR009071">
    <property type="entry name" value="HMG_box_dom"/>
</dbReference>
<dbReference type="SMART" id="SM00398">
    <property type="entry name" value="HMG"/>
    <property type="match status" value="1"/>
</dbReference>
<dbReference type="Proteomes" id="UP001642720">
    <property type="component" value="Unassembled WGS sequence"/>
</dbReference>
<evidence type="ECO:0000256" key="1">
    <source>
        <dbReference type="PROSITE-ProRule" id="PRU00267"/>
    </source>
</evidence>